<protein>
    <submittedName>
        <fullName evidence="1">Uncharacterized protein</fullName>
    </submittedName>
</protein>
<name>A0A1W0W3Z7_SORBI</name>
<dbReference type="AlphaFoldDB" id="A0A1W0W3Z7"/>
<accession>A0A1W0W3Z7</accession>
<reference evidence="2" key="2">
    <citation type="journal article" date="2018" name="Plant J.">
        <title>The Sorghum bicolor reference genome: improved assembly, gene annotations, a transcriptome atlas, and signatures of genome organization.</title>
        <authorList>
            <person name="McCormick R.F."/>
            <person name="Truong S.K."/>
            <person name="Sreedasyam A."/>
            <person name="Jenkins J."/>
            <person name="Shu S."/>
            <person name="Sims D."/>
            <person name="Kennedy M."/>
            <person name="Amirebrahimi M."/>
            <person name="Weers B.D."/>
            <person name="McKinley B."/>
            <person name="Mattison A."/>
            <person name="Morishige D.T."/>
            <person name="Grimwood J."/>
            <person name="Schmutz J."/>
            <person name="Mullet J.E."/>
        </authorList>
    </citation>
    <scope>NUCLEOTIDE SEQUENCE [LARGE SCALE GENOMIC DNA]</scope>
    <source>
        <strain evidence="2">cv. BTx623</strain>
    </source>
</reference>
<dbReference type="EMBL" id="CM000761">
    <property type="protein sequence ID" value="OQU89110.1"/>
    <property type="molecule type" value="Genomic_DNA"/>
</dbReference>
<gene>
    <name evidence="1" type="ORF">SORBI_3002G147550</name>
</gene>
<organism evidence="1 2">
    <name type="scientific">Sorghum bicolor</name>
    <name type="common">Sorghum</name>
    <name type="synonym">Sorghum vulgare</name>
    <dbReference type="NCBI Taxonomy" id="4558"/>
    <lineage>
        <taxon>Eukaryota</taxon>
        <taxon>Viridiplantae</taxon>
        <taxon>Streptophyta</taxon>
        <taxon>Embryophyta</taxon>
        <taxon>Tracheophyta</taxon>
        <taxon>Spermatophyta</taxon>
        <taxon>Magnoliopsida</taxon>
        <taxon>Liliopsida</taxon>
        <taxon>Poales</taxon>
        <taxon>Poaceae</taxon>
        <taxon>PACMAD clade</taxon>
        <taxon>Panicoideae</taxon>
        <taxon>Andropogonodae</taxon>
        <taxon>Andropogoneae</taxon>
        <taxon>Sorghinae</taxon>
        <taxon>Sorghum</taxon>
    </lineage>
</organism>
<dbReference type="InParanoid" id="A0A1W0W3Z7"/>
<keyword evidence="2" id="KW-1185">Reference proteome</keyword>
<proteinExistence type="predicted"/>
<reference evidence="1 2" key="1">
    <citation type="journal article" date="2009" name="Nature">
        <title>The Sorghum bicolor genome and the diversification of grasses.</title>
        <authorList>
            <person name="Paterson A.H."/>
            <person name="Bowers J.E."/>
            <person name="Bruggmann R."/>
            <person name="Dubchak I."/>
            <person name="Grimwood J."/>
            <person name="Gundlach H."/>
            <person name="Haberer G."/>
            <person name="Hellsten U."/>
            <person name="Mitros T."/>
            <person name="Poliakov A."/>
            <person name="Schmutz J."/>
            <person name="Spannagl M."/>
            <person name="Tang H."/>
            <person name="Wang X."/>
            <person name="Wicker T."/>
            <person name="Bharti A.K."/>
            <person name="Chapman J."/>
            <person name="Feltus F.A."/>
            <person name="Gowik U."/>
            <person name="Grigoriev I.V."/>
            <person name="Lyons E."/>
            <person name="Maher C.A."/>
            <person name="Martis M."/>
            <person name="Narechania A."/>
            <person name="Otillar R.P."/>
            <person name="Penning B.W."/>
            <person name="Salamov A.A."/>
            <person name="Wang Y."/>
            <person name="Zhang L."/>
            <person name="Carpita N.C."/>
            <person name="Freeling M."/>
            <person name="Gingle A.R."/>
            <person name="Hash C.T."/>
            <person name="Keller B."/>
            <person name="Klein P."/>
            <person name="Kresovich S."/>
            <person name="McCann M.C."/>
            <person name="Ming R."/>
            <person name="Peterson D.G."/>
            <person name="Mehboob-ur-Rahman"/>
            <person name="Ware D."/>
            <person name="Westhoff P."/>
            <person name="Mayer K.F."/>
            <person name="Messing J."/>
            <person name="Rokhsar D.S."/>
        </authorList>
    </citation>
    <scope>NUCLEOTIDE SEQUENCE [LARGE SCALE GENOMIC DNA]</scope>
    <source>
        <strain evidence="2">cv. BTx623</strain>
    </source>
</reference>
<evidence type="ECO:0000313" key="1">
    <source>
        <dbReference type="EMBL" id="OQU89110.1"/>
    </source>
</evidence>
<sequence>MSVMPIKLLVLFHKNSMQKISCNAMFSLWKTNADSFPKYFMCKHCRLKKYYWENFIWQKVQTIIPKGMAGY</sequence>
<dbReference type="Proteomes" id="UP000000768">
    <property type="component" value="Chromosome 2"/>
</dbReference>
<evidence type="ECO:0000313" key="2">
    <source>
        <dbReference type="Proteomes" id="UP000000768"/>
    </source>
</evidence>
<dbReference type="Gramene" id="OQU89110">
    <property type="protein sequence ID" value="OQU89110"/>
    <property type="gene ID" value="SORBI_3002G147550"/>
</dbReference>